<comment type="caution">
    <text evidence="2">The sequence shown here is derived from an EMBL/GenBank/DDBJ whole genome shotgun (WGS) entry which is preliminary data.</text>
</comment>
<dbReference type="EMBL" id="JAHRIQ010070033">
    <property type="protein sequence ID" value="MEQ2243533.1"/>
    <property type="molecule type" value="Genomic_DNA"/>
</dbReference>
<feature type="region of interest" description="Disordered" evidence="1">
    <location>
        <begin position="76"/>
        <end position="168"/>
    </location>
</feature>
<sequence length="168" mass="18068">MSFQRRTQSTWTTRLIPATMRGHAFKATMWGPMKGPRWTVTHLQHQRPQFNSLRHLNVLVLVVSHFILDRVAGAADSVATPRRPSPQTPPPAPPGGAQGVPRPAERHSPSSVSWASSRWDVPGTPPEEGVQEASGIDARATSTGSSRCGGAAALLRAPPGWPSSSPYL</sequence>
<organism evidence="2 3">
    <name type="scientific">Ilyodon furcidens</name>
    <name type="common">goldbreast splitfin</name>
    <dbReference type="NCBI Taxonomy" id="33524"/>
    <lineage>
        <taxon>Eukaryota</taxon>
        <taxon>Metazoa</taxon>
        <taxon>Chordata</taxon>
        <taxon>Craniata</taxon>
        <taxon>Vertebrata</taxon>
        <taxon>Euteleostomi</taxon>
        <taxon>Actinopterygii</taxon>
        <taxon>Neopterygii</taxon>
        <taxon>Teleostei</taxon>
        <taxon>Neoteleostei</taxon>
        <taxon>Acanthomorphata</taxon>
        <taxon>Ovalentaria</taxon>
        <taxon>Atherinomorphae</taxon>
        <taxon>Cyprinodontiformes</taxon>
        <taxon>Goodeidae</taxon>
        <taxon>Ilyodon</taxon>
    </lineage>
</organism>
<evidence type="ECO:0000313" key="3">
    <source>
        <dbReference type="Proteomes" id="UP001482620"/>
    </source>
</evidence>
<proteinExistence type="predicted"/>
<dbReference type="Proteomes" id="UP001482620">
    <property type="component" value="Unassembled WGS sequence"/>
</dbReference>
<feature type="compositionally biased region" description="Pro residues" evidence="1">
    <location>
        <begin position="83"/>
        <end position="94"/>
    </location>
</feature>
<name>A0ABV0UIC7_9TELE</name>
<keyword evidence="3" id="KW-1185">Reference proteome</keyword>
<evidence type="ECO:0000256" key="1">
    <source>
        <dbReference type="SAM" id="MobiDB-lite"/>
    </source>
</evidence>
<protein>
    <submittedName>
        <fullName evidence="2">Uncharacterized protein</fullName>
    </submittedName>
</protein>
<accession>A0ABV0UIC7</accession>
<feature type="compositionally biased region" description="Low complexity" evidence="1">
    <location>
        <begin position="149"/>
        <end position="158"/>
    </location>
</feature>
<evidence type="ECO:0000313" key="2">
    <source>
        <dbReference type="EMBL" id="MEQ2243533.1"/>
    </source>
</evidence>
<reference evidence="2 3" key="1">
    <citation type="submission" date="2021-06" db="EMBL/GenBank/DDBJ databases">
        <authorList>
            <person name="Palmer J.M."/>
        </authorList>
    </citation>
    <scope>NUCLEOTIDE SEQUENCE [LARGE SCALE GENOMIC DNA]</scope>
    <source>
        <strain evidence="3">if_2019</strain>
        <tissue evidence="2">Muscle</tissue>
    </source>
</reference>
<gene>
    <name evidence="2" type="ORF">ILYODFUR_007930</name>
</gene>